<dbReference type="RefSeq" id="YP_006987440.1">
    <property type="nucleotide sequence ID" value="NC_019401.1"/>
</dbReference>
<feature type="compositionally biased region" description="Basic residues" evidence="1">
    <location>
        <begin position="19"/>
        <end position="28"/>
    </location>
</feature>
<protein>
    <submittedName>
        <fullName evidence="2">Toxic ion resistance protein</fullName>
    </submittedName>
</protein>
<evidence type="ECO:0000313" key="3">
    <source>
        <dbReference type="Proteomes" id="UP000000457"/>
    </source>
</evidence>
<evidence type="ECO:0000313" key="2">
    <source>
        <dbReference type="EMBL" id="AFC21785.1"/>
    </source>
</evidence>
<feature type="region of interest" description="Disordered" evidence="1">
    <location>
        <begin position="1"/>
        <end position="35"/>
    </location>
</feature>
<dbReference type="InterPro" id="IPR008863">
    <property type="entry name" value="Toxic_anion-R_TelA"/>
</dbReference>
<sequence length="382" mass="42783">MAIDDVNNGFEEVQPERKKSTRAKRKPAATKQAEAVTIDQEEIGQSEKQLPALRDAKGTTMELTVANIHTLGSDAGQNIGKLSEEILSKVKVADTGELGEGISNILTLTRKVDITKLGEQRTGMLARVWNIFGDTKQKVLDQFETSKDQIEKITGTLSTGIDRMRGEAIWLESAYDANIEYLHELEDILVNVDEVKVIEEQKLANLMANPDTPINVLDEQRLITDALDKQADKLRRLVQLAKLTAPQIASMRKVNMNTVEKFESLNTVVIPAWKNTMSLNLISLQQKKDNELSNMIDNETNRLLKDNAKTVAQNMKDAAAANQRGVIDLNTLQTIQNEMLNGIKETIRIEEAGRQERKQAALEMQKMDQNLKIALRDIAQKK</sequence>
<name>K4F9M7_9CAUD</name>
<dbReference type="GeneID" id="13994075"/>
<dbReference type="KEGG" id="vg:13994075"/>
<keyword evidence="3" id="KW-1185">Reference proteome</keyword>
<evidence type="ECO:0000256" key="1">
    <source>
        <dbReference type="SAM" id="MobiDB-lite"/>
    </source>
</evidence>
<dbReference type="EMBL" id="JN882285">
    <property type="protein sequence ID" value="AFC21785.1"/>
    <property type="molecule type" value="Genomic_DNA"/>
</dbReference>
<organism evidence="2 3">
    <name type="scientific">Cronobacter phage vB_CsaM_GAP32</name>
    <dbReference type="NCBI Taxonomy" id="1141136"/>
    <lineage>
        <taxon>Viruses</taxon>
        <taxon>Duplodnaviria</taxon>
        <taxon>Heunggongvirae</taxon>
        <taxon>Uroviricota</taxon>
        <taxon>Caudoviricetes</taxon>
        <taxon>Mimasvirus</taxon>
        <taxon>Mimasvirus GAP32</taxon>
    </lineage>
</organism>
<dbReference type="PANTHER" id="PTHR38432">
    <property type="entry name" value="TELA-LIKE PROTEIN SAOUHSC_01408"/>
    <property type="match status" value="1"/>
</dbReference>
<dbReference type="Proteomes" id="UP000000457">
    <property type="component" value="Segment"/>
</dbReference>
<proteinExistence type="predicted"/>
<dbReference type="OrthoDB" id="4922at10239"/>
<accession>K4F9M7</accession>
<dbReference type="Pfam" id="PF05816">
    <property type="entry name" value="TelA"/>
    <property type="match status" value="1"/>
</dbReference>
<gene>
    <name evidence="2" type="ORF">GAP32_335</name>
</gene>
<dbReference type="PANTHER" id="PTHR38432:SF1">
    <property type="entry name" value="TELA-LIKE PROTEIN SAOUHSC_01408"/>
    <property type="match status" value="1"/>
</dbReference>
<reference evidence="2 3" key="1">
    <citation type="journal article" date="2014" name="Virology">
        <title>Supersize me: Cronobacter sakazakii phage GAP32.</title>
        <authorList>
            <person name="Abbasifar R."/>
            <person name="Griffiths M.W."/>
            <person name="Sabour P.M."/>
            <person name="Ackermann H.-W."/>
            <person name="Vandersteegen K."/>
            <person name="Lavigne R."/>
            <person name="Noben J.-P."/>
            <person name="Villa A.A."/>
            <person name="Abbasifar A."/>
            <person name="Nash J.H.E."/>
            <person name="Kropinski A.M."/>
        </authorList>
    </citation>
    <scope>NUCLEOTIDE SEQUENCE [LARGE SCALE GENOMIC DNA]</scope>
    <source>
        <strain evidence="2">GAP-32</strain>
    </source>
</reference>